<dbReference type="Gene3D" id="3.40.190.10">
    <property type="entry name" value="Periplasmic binding protein-like II"/>
    <property type="match status" value="2"/>
</dbReference>
<dbReference type="PANTHER" id="PTHR35936:SF17">
    <property type="entry name" value="ARGININE-BINDING EXTRACELLULAR PROTEIN ARTP"/>
    <property type="match status" value="1"/>
</dbReference>
<feature type="domain" description="Solute-binding protein family 3/N-terminal" evidence="2">
    <location>
        <begin position="17"/>
        <end position="233"/>
    </location>
</feature>
<dbReference type="SMART" id="SM00062">
    <property type="entry name" value="PBPb"/>
    <property type="match status" value="1"/>
</dbReference>
<gene>
    <name evidence="3" type="ORF">SAMN02787118_102910</name>
</gene>
<keyword evidence="1" id="KW-0732">Signal</keyword>
<sequence length="244" mass="26236">MTTGTPAIAKDLAPHGTLRASINLGNPVLAQGTPTAPAGITVDLAREIAARLDVPVELLCFDAARKSYEAMAEGRADLCFLAVEPAREAEVAFTAPYVVIEGVYAVPRDSDLTTVAEVDRPGVRIGVKRGSAYDLFLSRTLRHASVVRGEDGVEAFRAEGLEVAAGIRQPMTEFVAAHPELRLIEDRFMQIRQAVGTTRTRTPETVRFLHDLVEELKANGFVANALRRAHQPETLAAPLACPGS</sequence>
<dbReference type="AlphaFoldDB" id="A0A1I2DZ50"/>
<dbReference type="PANTHER" id="PTHR35936">
    <property type="entry name" value="MEMBRANE-BOUND LYTIC MUREIN TRANSGLYCOSYLASE F"/>
    <property type="match status" value="1"/>
</dbReference>
<dbReference type="Pfam" id="PF00497">
    <property type="entry name" value="SBP_bac_3"/>
    <property type="match status" value="1"/>
</dbReference>
<protein>
    <submittedName>
        <fullName evidence="3">Polar amino acid transport system substrate-binding protein</fullName>
    </submittedName>
</protein>
<dbReference type="EMBL" id="FONR01000002">
    <property type="protein sequence ID" value="SFE85992.1"/>
    <property type="molecule type" value="Genomic_DNA"/>
</dbReference>
<dbReference type="Proteomes" id="UP000181942">
    <property type="component" value="Unassembled WGS sequence"/>
</dbReference>
<dbReference type="RefSeq" id="WP_075026769.1">
    <property type="nucleotide sequence ID" value="NZ_FONR01000002.1"/>
</dbReference>
<evidence type="ECO:0000256" key="1">
    <source>
        <dbReference type="ARBA" id="ARBA00022729"/>
    </source>
</evidence>
<evidence type="ECO:0000259" key="2">
    <source>
        <dbReference type="SMART" id="SM00062"/>
    </source>
</evidence>
<dbReference type="OrthoDB" id="571173at2"/>
<dbReference type="InterPro" id="IPR001638">
    <property type="entry name" value="Solute-binding_3/MltF_N"/>
</dbReference>
<reference evidence="3 4" key="1">
    <citation type="submission" date="2016-10" db="EMBL/GenBank/DDBJ databases">
        <authorList>
            <person name="de Groot N.N."/>
        </authorList>
    </citation>
    <scope>NUCLEOTIDE SEQUENCE [LARGE SCALE GENOMIC DNA]</scope>
    <source>
        <strain evidence="3 4">OK461</strain>
    </source>
</reference>
<proteinExistence type="predicted"/>
<dbReference type="SUPFAM" id="SSF53850">
    <property type="entry name" value="Periplasmic binding protein-like II"/>
    <property type="match status" value="1"/>
</dbReference>
<organism evidence="3 4">
    <name type="scientific">Streptomyces mirabilis</name>
    <dbReference type="NCBI Taxonomy" id="68239"/>
    <lineage>
        <taxon>Bacteria</taxon>
        <taxon>Bacillati</taxon>
        <taxon>Actinomycetota</taxon>
        <taxon>Actinomycetes</taxon>
        <taxon>Kitasatosporales</taxon>
        <taxon>Streptomycetaceae</taxon>
        <taxon>Streptomyces</taxon>
    </lineage>
</organism>
<evidence type="ECO:0000313" key="4">
    <source>
        <dbReference type="Proteomes" id="UP000181942"/>
    </source>
</evidence>
<accession>A0A1I2DZ50</accession>
<name>A0A1I2DZ50_9ACTN</name>
<evidence type="ECO:0000313" key="3">
    <source>
        <dbReference type="EMBL" id="SFE85992.1"/>
    </source>
</evidence>